<feature type="transmembrane region" description="Helical" evidence="1">
    <location>
        <begin position="37"/>
        <end position="55"/>
    </location>
</feature>
<dbReference type="STRING" id="1798656.A2604_00620"/>
<keyword evidence="1" id="KW-0812">Transmembrane</keyword>
<evidence type="ECO:0000313" key="2">
    <source>
        <dbReference type="EMBL" id="OGZ03462.1"/>
    </source>
</evidence>
<dbReference type="Proteomes" id="UP000177587">
    <property type="component" value="Unassembled WGS sequence"/>
</dbReference>
<keyword evidence="1" id="KW-1133">Transmembrane helix</keyword>
<dbReference type="AlphaFoldDB" id="A0A1G2CQH9"/>
<dbReference type="EMBL" id="MHLG01000020">
    <property type="protein sequence ID" value="OGZ03462.1"/>
    <property type="molecule type" value="Genomic_DNA"/>
</dbReference>
<accession>A0A1G2CQH9</accession>
<gene>
    <name evidence="2" type="ORF">A2604_00620</name>
</gene>
<name>A0A1G2CQH9_9BACT</name>
<sequence>MHLVSFQEMRAKNCWEMKKGGEILIPAGRNKFWFNDYFNIGCKFIFILIVFRIAIGEYKNLAEMFSQKNIRRDFSFKYISLIPFD</sequence>
<evidence type="ECO:0000313" key="3">
    <source>
        <dbReference type="Proteomes" id="UP000177587"/>
    </source>
</evidence>
<comment type="caution">
    <text evidence="2">The sequence shown here is derived from an EMBL/GenBank/DDBJ whole genome shotgun (WGS) entry which is preliminary data.</text>
</comment>
<protein>
    <submittedName>
        <fullName evidence="2">Uncharacterized protein</fullName>
    </submittedName>
</protein>
<keyword evidence="1" id="KW-0472">Membrane</keyword>
<proteinExistence type="predicted"/>
<evidence type="ECO:0000256" key="1">
    <source>
        <dbReference type="SAM" id="Phobius"/>
    </source>
</evidence>
<reference evidence="2 3" key="1">
    <citation type="journal article" date="2016" name="Nat. Commun.">
        <title>Thousands of microbial genomes shed light on interconnected biogeochemical processes in an aquifer system.</title>
        <authorList>
            <person name="Anantharaman K."/>
            <person name="Brown C.T."/>
            <person name="Hug L.A."/>
            <person name="Sharon I."/>
            <person name="Castelle C.J."/>
            <person name="Probst A.J."/>
            <person name="Thomas B.C."/>
            <person name="Singh A."/>
            <person name="Wilkins M.J."/>
            <person name="Karaoz U."/>
            <person name="Brodie E.L."/>
            <person name="Williams K.H."/>
            <person name="Hubbard S.S."/>
            <person name="Banfield J.F."/>
        </authorList>
    </citation>
    <scope>NUCLEOTIDE SEQUENCE [LARGE SCALE GENOMIC DNA]</scope>
</reference>
<organism evidence="2 3">
    <name type="scientific">Candidatus Liptonbacteria bacterium RIFOXYD1_FULL_36_11</name>
    <dbReference type="NCBI Taxonomy" id="1798656"/>
    <lineage>
        <taxon>Bacteria</taxon>
        <taxon>Candidatus Liptoniibacteriota</taxon>
    </lineage>
</organism>